<dbReference type="UniPathway" id="UPA00344"/>
<accession>A0A426TQN3</accession>
<dbReference type="EMBL" id="RSAS01000933">
    <property type="protein sequence ID" value="RRR65591.1"/>
    <property type="molecule type" value="Genomic_DNA"/>
</dbReference>
<sequence>MLSIRIRFFAGHRDIVGQAELSLEVQDEATIGMVWEDLCVHYPRLAGYSGRILFAVNQQFATATTLLADGDEVAFIPPVSGGRS</sequence>
<dbReference type="PANTHER" id="PTHR33359">
    <property type="entry name" value="MOLYBDOPTERIN SYNTHASE SULFUR CARRIER SUBUNIT"/>
    <property type="match status" value="1"/>
</dbReference>
<dbReference type="GO" id="GO:0000166">
    <property type="term" value="F:nucleotide binding"/>
    <property type="evidence" value="ECO:0007669"/>
    <property type="project" value="UniProtKB-KW"/>
</dbReference>
<comment type="caution">
    <text evidence="6">The sequence shown here is derived from an EMBL/GenBank/DDBJ whole genome shotgun (WGS) entry which is preliminary data.</text>
</comment>
<organism evidence="6 7">
    <name type="scientific">Candidatus Viridilinea halotolerans</name>
    <dbReference type="NCBI Taxonomy" id="2491704"/>
    <lineage>
        <taxon>Bacteria</taxon>
        <taxon>Bacillati</taxon>
        <taxon>Chloroflexota</taxon>
        <taxon>Chloroflexia</taxon>
        <taxon>Chloroflexales</taxon>
        <taxon>Chloroflexineae</taxon>
        <taxon>Oscillochloridaceae</taxon>
        <taxon>Candidatus Viridilinea</taxon>
    </lineage>
</organism>
<dbReference type="InterPro" id="IPR016155">
    <property type="entry name" value="Mopterin_synth/thiamin_S_b"/>
</dbReference>
<evidence type="ECO:0000256" key="4">
    <source>
        <dbReference type="ARBA" id="ARBA00024200"/>
    </source>
</evidence>
<dbReference type="AlphaFoldDB" id="A0A426TQN3"/>
<dbReference type="SUPFAM" id="SSF54285">
    <property type="entry name" value="MoaD/ThiS"/>
    <property type="match status" value="1"/>
</dbReference>
<evidence type="ECO:0000313" key="6">
    <source>
        <dbReference type="EMBL" id="RRR65591.1"/>
    </source>
</evidence>
<dbReference type="InterPro" id="IPR012675">
    <property type="entry name" value="Beta-grasp_dom_sf"/>
</dbReference>
<dbReference type="InterPro" id="IPR044672">
    <property type="entry name" value="MOCS2A"/>
</dbReference>
<proteinExistence type="inferred from homology"/>
<reference evidence="6 7" key="1">
    <citation type="submission" date="2018-12" db="EMBL/GenBank/DDBJ databases">
        <title>Genome Sequence of Candidatus Viridilinea halotolerans isolated from saline sulfide-rich spring.</title>
        <authorList>
            <person name="Grouzdev D.S."/>
            <person name="Burganskaya E.I."/>
            <person name="Krutkina M.S."/>
            <person name="Sukhacheva M.V."/>
            <person name="Gorlenko V.M."/>
        </authorList>
    </citation>
    <scope>NUCLEOTIDE SEQUENCE [LARGE SCALE GENOMIC DNA]</scope>
    <source>
        <strain evidence="6">Chok-6</strain>
    </source>
</reference>
<dbReference type="Gene3D" id="3.10.20.30">
    <property type="match status" value="1"/>
</dbReference>
<evidence type="ECO:0000256" key="5">
    <source>
        <dbReference type="ARBA" id="ARBA00024247"/>
    </source>
</evidence>
<evidence type="ECO:0000256" key="1">
    <source>
        <dbReference type="ARBA" id="ARBA00005046"/>
    </source>
</evidence>
<comment type="pathway">
    <text evidence="1">Cofactor biosynthesis; molybdopterin biosynthesis.</text>
</comment>
<evidence type="ECO:0000256" key="3">
    <source>
        <dbReference type="ARBA" id="ARBA00023150"/>
    </source>
</evidence>
<dbReference type="GO" id="GO:0006777">
    <property type="term" value="P:Mo-molybdopterin cofactor biosynthetic process"/>
    <property type="evidence" value="ECO:0007669"/>
    <property type="project" value="UniProtKB-KW"/>
</dbReference>
<dbReference type="CDD" id="cd00754">
    <property type="entry name" value="Ubl_MoaD"/>
    <property type="match status" value="1"/>
</dbReference>
<dbReference type="FunFam" id="3.10.20.30:FF:000010">
    <property type="entry name" value="Molybdopterin synthase sulfur carrier subunit"/>
    <property type="match status" value="1"/>
</dbReference>
<dbReference type="Pfam" id="PF02597">
    <property type="entry name" value="ThiS"/>
    <property type="match status" value="1"/>
</dbReference>
<evidence type="ECO:0000313" key="7">
    <source>
        <dbReference type="Proteomes" id="UP000280307"/>
    </source>
</evidence>
<dbReference type="NCBIfam" id="TIGR01687">
    <property type="entry name" value="moaD_arch"/>
    <property type="match status" value="1"/>
</dbReference>
<name>A0A426TQN3_9CHLR</name>
<comment type="similarity">
    <text evidence="4">Belongs to the MoaD family.</text>
</comment>
<protein>
    <recommendedName>
        <fullName evidence="5">Molybdopterin synthase sulfur carrier subunit</fullName>
    </recommendedName>
</protein>
<dbReference type="PANTHER" id="PTHR33359:SF1">
    <property type="entry name" value="MOLYBDOPTERIN SYNTHASE SULFUR CARRIER SUBUNIT"/>
    <property type="match status" value="1"/>
</dbReference>
<dbReference type="NCBIfam" id="TIGR01682">
    <property type="entry name" value="moaD"/>
    <property type="match status" value="1"/>
</dbReference>
<dbReference type="GO" id="GO:1990133">
    <property type="term" value="C:molybdopterin adenylyltransferase complex"/>
    <property type="evidence" value="ECO:0007669"/>
    <property type="project" value="TreeGrafter"/>
</dbReference>
<gene>
    <name evidence="6" type="primary">moaD</name>
    <name evidence="6" type="ORF">EI684_22695</name>
</gene>
<evidence type="ECO:0000256" key="2">
    <source>
        <dbReference type="ARBA" id="ARBA00022741"/>
    </source>
</evidence>
<keyword evidence="3" id="KW-0501">Molybdenum cofactor biosynthesis</keyword>
<dbReference type="InterPro" id="IPR003749">
    <property type="entry name" value="ThiS/MoaD-like"/>
</dbReference>
<keyword evidence="2" id="KW-0547">Nucleotide-binding</keyword>
<dbReference type="InterPro" id="IPR010038">
    <property type="entry name" value="MoaD_arc-typ"/>
</dbReference>
<dbReference type="Proteomes" id="UP000280307">
    <property type="component" value="Unassembled WGS sequence"/>
</dbReference>